<feature type="compositionally biased region" description="Low complexity" evidence="1">
    <location>
        <begin position="37"/>
        <end position="52"/>
    </location>
</feature>
<evidence type="ECO:0000313" key="3">
    <source>
        <dbReference type="Proteomes" id="UP000199236"/>
    </source>
</evidence>
<dbReference type="Pfam" id="PF06676">
    <property type="entry name" value="DUF1178"/>
    <property type="match status" value="1"/>
</dbReference>
<evidence type="ECO:0008006" key="4">
    <source>
        <dbReference type="Google" id="ProtNLM"/>
    </source>
</evidence>
<accession>A0A1I5N2Y0</accession>
<evidence type="ECO:0000313" key="2">
    <source>
        <dbReference type="EMBL" id="SFP16159.1"/>
    </source>
</evidence>
<feature type="region of interest" description="Disordered" evidence="1">
    <location>
        <begin position="1"/>
        <end position="58"/>
    </location>
</feature>
<sequence length="130" mass="13927">MAPRVTGTRTQDNAVRPSAERGAAEAAPSPAVPKPTAPNAVVPHAGAAVAAPQEGPDPQQVQKMLRAFREHVVKNADYVGDNFAEEARKMHFKETEERGIYGEATVDEVKSLAEDGIDCLPMPVLPEDQN</sequence>
<proteinExistence type="predicted"/>
<gene>
    <name evidence="2" type="ORF">SAMN04488056_12518</name>
</gene>
<protein>
    <recommendedName>
        <fullName evidence="4">DUF1178 family protein</fullName>
    </recommendedName>
</protein>
<reference evidence="2 3" key="1">
    <citation type="submission" date="2016-10" db="EMBL/GenBank/DDBJ databases">
        <authorList>
            <person name="de Groot N.N."/>
        </authorList>
    </citation>
    <scope>NUCLEOTIDE SEQUENCE [LARGE SCALE GENOMIC DNA]</scope>
    <source>
        <strain evidence="2 3">CGMCC 1.9157</strain>
    </source>
</reference>
<evidence type="ECO:0000256" key="1">
    <source>
        <dbReference type="SAM" id="MobiDB-lite"/>
    </source>
</evidence>
<dbReference type="EMBL" id="FOVR01000025">
    <property type="protein sequence ID" value="SFP16159.1"/>
    <property type="molecule type" value="Genomic_DNA"/>
</dbReference>
<dbReference type="AlphaFoldDB" id="A0A1I5N2Y0"/>
<keyword evidence="3" id="KW-1185">Reference proteome</keyword>
<name>A0A1I5N2Y0_9HYPH</name>
<dbReference type="InterPro" id="IPR009562">
    <property type="entry name" value="DUF1178"/>
</dbReference>
<dbReference type="STRING" id="655353.SAMN04488056_12518"/>
<organism evidence="2 3">
    <name type="scientific">Cohaesibacter marisflavi</name>
    <dbReference type="NCBI Taxonomy" id="655353"/>
    <lineage>
        <taxon>Bacteria</taxon>
        <taxon>Pseudomonadati</taxon>
        <taxon>Pseudomonadota</taxon>
        <taxon>Alphaproteobacteria</taxon>
        <taxon>Hyphomicrobiales</taxon>
        <taxon>Cohaesibacteraceae</taxon>
    </lineage>
</organism>
<dbReference type="Proteomes" id="UP000199236">
    <property type="component" value="Unassembled WGS sequence"/>
</dbReference>